<keyword evidence="4" id="KW-0862">Zinc</keyword>
<evidence type="ECO:0000256" key="1">
    <source>
        <dbReference type="ARBA" id="ARBA00004123"/>
    </source>
</evidence>
<keyword evidence="5" id="KW-0539">Nucleus</keyword>
<dbReference type="PANTHER" id="PTHR46481:SF10">
    <property type="entry name" value="ZINC FINGER BED DOMAIN-CONTAINING PROTEIN 39"/>
    <property type="match status" value="1"/>
</dbReference>
<keyword evidence="3" id="KW-0863">Zinc-finger</keyword>
<dbReference type="EMBL" id="JAOPHQ010004553">
    <property type="protein sequence ID" value="KAK0139093.1"/>
    <property type="molecule type" value="Genomic_DNA"/>
</dbReference>
<dbReference type="Proteomes" id="UP001174136">
    <property type="component" value="Unassembled WGS sequence"/>
</dbReference>
<protein>
    <submittedName>
        <fullName evidence="6">AC9 transposase</fullName>
    </submittedName>
</protein>
<evidence type="ECO:0000256" key="2">
    <source>
        <dbReference type="ARBA" id="ARBA00022723"/>
    </source>
</evidence>
<dbReference type="SUPFAM" id="SSF53098">
    <property type="entry name" value="Ribonuclease H-like"/>
    <property type="match status" value="1"/>
</dbReference>
<evidence type="ECO:0000313" key="6">
    <source>
        <dbReference type="EMBL" id="KAK0139093.1"/>
    </source>
</evidence>
<dbReference type="GO" id="GO:0005634">
    <property type="term" value="C:nucleus"/>
    <property type="evidence" value="ECO:0007669"/>
    <property type="project" value="UniProtKB-SubCell"/>
</dbReference>
<comment type="subcellular location">
    <subcellularLocation>
        <location evidence="1">Nucleus</location>
    </subcellularLocation>
</comment>
<evidence type="ECO:0000256" key="3">
    <source>
        <dbReference type="ARBA" id="ARBA00022771"/>
    </source>
</evidence>
<name>A0AA47MF07_MERPO</name>
<accession>A0AA47MF07</accession>
<dbReference type="SUPFAM" id="SSF140996">
    <property type="entry name" value="Hermes dimerisation domain"/>
    <property type="match status" value="1"/>
</dbReference>
<evidence type="ECO:0000256" key="4">
    <source>
        <dbReference type="ARBA" id="ARBA00022833"/>
    </source>
</evidence>
<comment type="caution">
    <text evidence="6">The sequence shown here is derived from an EMBL/GenBank/DDBJ whole genome shotgun (WGS) entry which is preliminary data.</text>
</comment>
<keyword evidence="2" id="KW-0479">Metal-binding</keyword>
<keyword evidence="7" id="KW-1185">Reference proteome</keyword>
<dbReference type="AlphaFoldDB" id="A0AA47MF07"/>
<dbReference type="GO" id="GO:0008270">
    <property type="term" value="F:zinc ion binding"/>
    <property type="evidence" value="ECO:0007669"/>
    <property type="project" value="UniProtKB-KW"/>
</dbReference>
<gene>
    <name evidence="6" type="primary">TRAC9_8</name>
    <name evidence="6" type="ORF">N1851_024375</name>
</gene>
<proteinExistence type="predicted"/>
<reference evidence="6" key="1">
    <citation type="journal article" date="2023" name="Front. Mar. Sci.">
        <title>A new Merluccius polli reference genome to investigate the effects of global change in West African waters.</title>
        <authorList>
            <person name="Mateo J.L."/>
            <person name="Blanco-Fernandez C."/>
            <person name="Garcia-Vazquez E."/>
            <person name="Machado-Schiaffino G."/>
        </authorList>
    </citation>
    <scope>NUCLEOTIDE SEQUENCE</scope>
    <source>
        <strain evidence="6">C29</strain>
        <tissue evidence="6">Fin</tissue>
    </source>
</reference>
<evidence type="ECO:0000313" key="7">
    <source>
        <dbReference type="Proteomes" id="UP001174136"/>
    </source>
</evidence>
<dbReference type="InterPro" id="IPR012337">
    <property type="entry name" value="RNaseH-like_sf"/>
</dbReference>
<dbReference type="InterPro" id="IPR052035">
    <property type="entry name" value="ZnF_BED_domain_contain"/>
</dbReference>
<dbReference type="PANTHER" id="PTHR46481">
    <property type="entry name" value="ZINC FINGER BED DOMAIN-CONTAINING PROTEIN 4"/>
    <property type="match status" value="1"/>
</dbReference>
<organism evidence="6 7">
    <name type="scientific">Merluccius polli</name>
    <name type="common">Benguela hake</name>
    <name type="synonym">Merluccius cadenati</name>
    <dbReference type="NCBI Taxonomy" id="89951"/>
    <lineage>
        <taxon>Eukaryota</taxon>
        <taxon>Metazoa</taxon>
        <taxon>Chordata</taxon>
        <taxon>Craniata</taxon>
        <taxon>Vertebrata</taxon>
        <taxon>Euteleostomi</taxon>
        <taxon>Actinopterygii</taxon>
        <taxon>Neopterygii</taxon>
        <taxon>Teleostei</taxon>
        <taxon>Neoteleostei</taxon>
        <taxon>Acanthomorphata</taxon>
        <taxon>Zeiogadaria</taxon>
        <taxon>Gadariae</taxon>
        <taxon>Gadiformes</taxon>
        <taxon>Gadoidei</taxon>
        <taxon>Merlucciidae</taxon>
        <taxon>Merluccius</taxon>
    </lineage>
</organism>
<evidence type="ECO:0000256" key="5">
    <source>
        <dbReference type="ARBA" id="ARBA00023242"/>
    </source>
</evidence>
<sequence length="174" mass="19333">MMPINVVDGEGFRELLNYIEPGYRIPSRGTITSCVEKRYNEKKDKLKAQLLSADKVALTTGCWTALTAESYITVTCHNIDEDWHLKSAVLLTQAIPVRHTTDNVAEKLNEAVRTWGLVGRVTACVHDNTKNIVAANNPTRANWHSVPCFAHTLQLAMMDLPVICTGSLLQLGSW</sequence>